<dbReference type="AlphaFoldDB" id="A0A3M7LDW5"/>
<keyword evidence="2" id="KW-1185">Reference proteome</keyword>
<accession>A0A3M7LDW5</accession>
<reference evidence="1 2" key="1">
    <citation type="submission" date="2018-08" db="EMBL/GenBank/DDBJ databases">
        <title>Chryseobacterium nematophagum: a novel matrix digesting pathogen of nematodes.</title>
        <authorList>
            <person name="Page A."/>
            <person name="Roberts M."/>
            <person name="Felix M.-A."/>
            <person name="Weir W."/>
        </authorList>
    </citation>
    <scope>NUCLEOTIDE SEQUENCE [LARGE SCALE GENOMIC DNA]</scope>
    <source>
        <strain evidence="1 2">JUb275</strain>
    </source>
</reference>
<dbReference type="EMBL" id="QWIV01000010">
    <property type="protein sequence ID" value="RMZ60275.1"/>
    <property type="molecule type" value="Genomic_DNA"/>
</dbReference>
<protein>
    <submittedName>
        <fullName evidence="1">Uncharacterized protein</fullName>
    </submittedName>
</protein>
<evidence type="ECO:0000313" key="1">
    <source>
        <dbReference type="EMBL" id="RMZ60275.1"/>
    </source>
</evidence>
<sequence>MAHYLLENYEIKPDELIPLCLERSNRCL</sequence>
<evidence type="ECO:0000313" key="2">
    <source>
        <dbReference type="Proteomes" id="UP000267524"/>
    </source>
</evidence>
<gene>
    <name evidence="1" type="ORF">D1632_05675</name>
</gene>
<dbReference type="Proteomes" id="UP000267524">
    <property type="component" value="Unassembled WGS sequence"/>
</dbReference>
<organism evidence="1 2">
    <name type="scientific">Chryseobacterium nematophagum</name>
    <dbReference type="NCBI Taxonomy" id="2305228"/>
    <lineage>
        <taxon>Bacteria</taxon>
        <taxon>Pseudomonadati</taxon>
        <taxon>Bacteroidota</taxon>
        <taxon>Flavobacteriia</taxon>
        <taxon>Flavobacteriales</taxon>
        <taxon>Weeksellaceae</taxon>
        <taxon>Chryseobacterium group</taxon>
        <taxon>Chryseobacterium</taxon>
    </lineage>
</organism>
<comment type="caution">
    <text evidence="1">The sequence shown here is derived from an EMBL/GenBank/DDBJ whole genome shotgun (WGS) entry which is preliminary data.</text>
</comment>
<name>A0A3M7LDW5_9FLAO</name>
<proteinExistence type="predicted"/>